<dbReference type="Proteomes" id="UP000315496">
    <property type="component" value="Chromosome 4"/>
</dbReference>
<dbReference type="OrthoDB" id="10250921at2759"/>
<name>A0A4Z1SN42_GIAMU</name>
<evidence type="ECO:0000313" key="2">
    <source>
        <dbReference type="Proteomes" id="UP000315496"/>
    </source>
</evidence>
<accession>A0A4Z1SN42</accession>
<dbReference type="EMBL" id="VDLU01000004">
    <property type="protein sequence ID" value="TNJ27010.1"/>
    <property type="molecule type" value="Genomic_DNA"/>
</dbReference>
<dbReference type="VEuPathDB" id="GiardiaDB:GMRT_14902"/>
<proteinExistence type="predicted"/>
<keyword evidence="2" id="KW-1185">Reference proteome</keyword>
<protein>
    <submittedName>
        <fullName evidence="1">Uncharacterized protein</fullName>
    </submittedName>
</protein>
<evidence type="ECO:0000313" key="1">
    <source>
        <dbReference type="EMBL" id="TNJ27010.1"/>
    </source>
</evidence>
<dbReference type="AlphaFoldDB" id="A0A4Z1SN42"/>
<organism evidence="1 2">
    <name type="scientific">Giardia muris</name>
    <dbReference type="NCBI Taxonomy" id="5742"/>
    <lineage>
        <taxon>Eukaryota</taxon>
        <taxon>Metamonada</taxon>
        <taxon>Diplomonadida</taxon>
        <taxon>Hexamitidae</taxon>
        <taxon>Giardiinae</taxon>
        <taxon>Giardia</taxon>
    </lineage>
</organism>
<comment type="caution">
    <text evidence="1">The sequence shown here is derived from an EMBL/GenBank/DDBJ whole genome shotgun (WGS) entry which is preliminary data.</text>
</comment>
<sequence>MQRVQEHLHAHAWYEALMCTNSALDKHLRRGEPLEALALGCEVIRRLAAEGCPNGDEYRVLMTRVATALAKVGPGDVDRVPELLREAFQGLALASSLTNCETFAVAVSEWYVRHGLNPAVCSWVSPYLPEADRLPMAVKGCYPVPPLMQTPKMLCDYVLALLDAGNVKVATKALEYYRAHSTEHAEHEEVAKLAVEAFRKHSLKGLKLIRTKYKAILDETERSTLERLEFTVSSEQNDADELD</sequence>
<reference evidence="1 2" key="1">
    <citation type="submission" date="2019-05" db="EMBL/GenBank/DDBJ databases">
        <title>The compact genome of Giardia muris reveals important steps in the evolution of intestinal protozoan parasites.</title>
        <authorList>
            <person name="Xu F."/>
            <person name="Jimenez-Gonzalez A."/>
            <person name="Einarsson E."/>
            <person name="Astvaldsson A."/>
            <person name="Peirasmaki D."/>
            <person name="Eckmann L."/>
            <person name="Andersson J.O."/>
            <person name="Svard S.G."/>
            <person name="Jerlstrom-Hultqvist J."/>
        </authorList>
    </citation>
    <scope>NUCLEOTIDE SEQUENCE [LARGE SCALE GENOMIC DNA]</scope>
    <source>
        <strain evidence="1 2">Roberts-Thomson</strain>
    </source>
</reference>
<gene>
    <name evidence="1" type="ORF">GMRT_14902</name>
</gene>